<feature type="compositionally biased region" description="Basic and acidic residues" evidence="1">
    <location>
        <begin position="63"/>
        <end position="81"/>
    </location>
</feature>
<dbReference type="AlphaFoldDB" id="A0A915EN33"/>
<keyword evidence="2" id="KW-1185">Reference proteome</keyword>
<sequence>MRMENLVGKRDKAKIVLKKMVNDYYPVIEAGGGSKIVEEPSPFGFGTVRVVKSSSSRALDQQDDGRHSLPSDVKQAVRDENPVVTPPSGDGFLQGDDTDAKEEECFLSPRIYEIHDQTLPAEISVNPVWNETMIFERVFVPGGIFALQKDPHPTIKDIRAKPRWFPLKFAGNKTRGSL</sequence>
<dbReference type="Proteomes" id="UP000887574">
    <property type="component" value="Unplaced"/>
</dbReference>
<feature type="region of interest" description="Disordered" evidence="1">
    <location>
        <begin position="54"/>
        <end position="97"/>
    </location>
</feature>
<organism evidence="2 3">
    <name type="scientific">Ditylenchus dipsaci</name>
    <dbReference type="NCBI Taxonomy" id="166011"/>
    <lineage>
        <taxon>Eukaryota</taxon>
        <taxon>Metazoa</taxon>
        <taxon>Ecdysozoa</taxon>
        <taxon>Nematoda</taxon>
        <taxon>Chromadorea</taxon>
        <taxon>Rhabditida</taxon>
        <taxon>Tylenchina</taxon>
        <taxon>Tylenchomorpha</taxon>
        <taxon>Sphaerularioidea</taxon>
        <taxon>Anguinidae</taxon>
        <taxon>Anguininae</taxon>
        <taxon>Ditylenchus</taxon>
    </lineage>
</organism>
<protein>
    <submittedName>
        <fullName evidence="3">Uncharacterized protein</fullName>
    </submittedName>
</protein>
<name>A0A915EN33_9BILA</name>
<evidence type="ECO:0000256" key="1">
    <source>
        <dbReference type="SAM" id="MobiDB-lite"/>
    </source>
</evidence>
<reference evidence="3" key="1">
    <citation type="submission" date="2022-11" db="UniProtKB">
        <authorList>
            <consortium name="WormBaseParasite"/>
        </authorList>
    </citation>
    <scope>IDENTIFICATION</scope>
</reference>
<dbReference type="WBParaSite" id="jg7672">
    <property type="protein sequence ID" value="jg7672"/>
    <property type="gene ID" value="jg7672"/>
</dbReference>
<accession>A0A915EN33</accession>
<proteinExistence type="predicted"/>
<evidence type="ECO:0000313" key="2">
    <source>
        <dbReference type="Proteomes" id="UP000887574"/>
    </source>
</evidence>
<evidence type="ECO:0000313" key="3">
    <source>
        <dbReference type="WBParaSite" id="jg7672"/>
    </source>
</evidence>